<evidence type="ECO:0000313" key="7">
    <source>
        <dbReference type="EMBL" id="RNL78743.1"/>
    </source>
</evidence>
<keyword evidence="8" id="KW-1185">Reference proteome</keyword>
<feature type="transmembrane region" description="Helical" evidence="5">
    <location>
        <begin position="49"/>
        <end position="69"/>
    </location>
</feature>
<accession>A0A3N0DTL2</accession>
<organism evidence="7 8">
    <name type="scientific">Nocardioides marmorisolisilvae</name>
    <dbReference type="NCBI Taxonomy" id="1542737"/>
    <lineage>
        <taxon>Bacteria</taxon>
        <taxon>Bacillati</taxon>
        <taxon>Actinomycetota</taxon>
        <taxon>Actinomycetes</taxon>
        <taxon>Propionibacteriales</taxon>
        <taxon>Nocardioidaceae</taxon>
        <taxon>Nocardioides</taxon>
    </lineage>
</organism>
<comment type="caution">
    <text evidence="7">The sequence shown here is derived from an EMBL/GenBank/DDBJ whole genome shotgun (WGS) entry which is preliminary data.</text>
</comment>
<evidence type="ECO:0000256" key="1">
    <source>
        <dbReference type="ARBA" id="ARBA00004141"/>
    </source>
</evidence>
<dbReference type="RefSeq" id="WP_123233245.1">
    <property type="nucleotide sequence ID" value="NZ_RJSG01000002.1"/>
</dbReference>
<evidence type="ECO:0000256" key="4">
    <source>
        <dbReference type="ARBA" id="ARBA00023136"/>
    </source>
</evidence>
<keyword evidence="2 5" id="KW-0812">Transmembrane</keyword>
<dbReference type="GO" id="GO:0016020">
    <property type="term" value="C:membrane"/>
    <property type="evidence" value="ECO:0007669"/>
    <property type="project" value="UniProtKB-SubCell"/>
</dbReference>
<feature type="transmembrane region" description="Helical" evidence="5">
    <location>
        <begin position="76"/>
        <end position="93"/>
    </location>
</feature>
<reference evidence="7 8" key="1">
    <citation type="submission" date="2018-11" db="EMBL/GenBank/DDBJ databases">
        <authorList>
            <person name="Li F."/>
        </authorList>
    </citation>
    <scope>NUCLEOTIDE SEQUENCE [LARGE SCALE GENOMIC DNA]</scope>
    <source>
        <strain evidence="7 8">KIS18-7</strain>
    </source>
</reference>
<keyword evidence="4 5" id="KW-0472">Membrane</keyword>
<proteinExistence type="predicted"/>
<dbReference type="OrthoDB" id="5422529at2"/>
<evidence type="ECO:0000313" key="8">
    <source>
        <dbReference type="Proteomes" id="UP000277094"/>
    </source>
</evidence>
<dbReference type="AlphaFoldDB" id="A0A3N0DTL2"/>
<name>A0A3N0DTL2_9ACTN</name>
<dbReference type="GO" id="GO:0030416">
    <property type="term" value="P:methylamine metabolic process"/>
    <property type="evidence" value="ECO:0007669"/>
    <property type="project" value="InterPro"/>
</dbReference>
<evidence type="ECO:0000259" key="6">
    <source>
        <dbReference type="Pfam" id="PF07291"/>
    </source>
</evidence>
<protein>
    <submittedName>
        <fullName evidence="7">DoxX family membrane protein</fullName>
    </submittedName>
</protein>
<dbReference type="InterPro" id="IPR009908">
    <property type="entry name" value="Methylamine_util_MauE"/>
</dbReference>
<evidence type="ECO:0000256" key="2">
    <source>
        <dbReference type="ARBA" id="ARBA00022692"/>
    </source>
</evidence>
<gene>
    <name evidence="7" type="ORF">EFL95_06615</name>
</gene>
<dbReference type="Proteomes" id="UP000277094">
    <property type="component" value="Unassembled WGS sequence"/>
</dbReference>
<evidence type="ECO:0000256" key="5">
    <source>
        <dbReference type="SAM" id="Phobius"/>
    </source>
</evidence>
<feature type="domain" description="Methylamine utilisation protein MauE" evidence="6">
    <location>
        <begin position="3"/>
        <end position="135"/>
    </location>
</feature>
<evidence type="ECO:0000256" key="3">
    <source>
        <dbReference type="ARBA" id="ARBA00022989"/>
    </source>
</evidence>
<dbReference type="EMBL" id="RJSG01000002">
    <property type="protein sequence ID" value="RNL78743.1"/>
    <property type="molecule type" value="Genomic_DNA"/>
</dbReference>
<feature type="transmembrane region" description="Helical" evidence="5">
    <location>
        <begin position="7"/>
        <end position="26"/>
    </location>
</feature>
<keyword evidence="3 5" id="KW-1133">Transmembrane helix</keyword>
<sequence length="161" mass="17267">MRRWIGLLLRLVVGGIWIWAGLLKIGDPASSVTAVRAYQLLPYDLAETVGHLLPVLELTVGIVLVLGLITRVSGGVSALLQIAFIIGISSVWARGISINCGCFGDGGADPNAISHYPWEIARDVALLLASAYLAWRPRTALSVDGVLFPERPVAVDDLERV</sequence>
<comment type="subcellular location">
    <subcellularLocation>
        <location evidence="1">Membrane</location>
        <topology evidence="1">Multi-pass membrane protein</topology>
    </subcellularLocation>
</comment>
<dbReference type="Pfam" id="PF07291">
    <property type="entry name" value="MauE"/>
    <property type="match status" value="1"/>
</dbReference>
<dbReference type="UniPathway" id="UPA00895"/>